<sequence length="568" mass="62639">MSLGLLYRTYGHEVAITEFLSSSLSFLRPGSSEPGFSFVFRLIGLQGTELWELGVVFMFRVRACGNVAGMPTADWFRRLWPRGRRSAGEGPGGACARTALPFRNRGLCAPSQATVGIGHAGKGGIPAIAIPHAGAQSVFEGFCLIRANTKYGMRANGPEVRARGTRTAGQPGYPHSSYPHKLEPHAPVQVAAHCGTRYRDIMSTTSSNRTNANTFGRPFPTPPPGVFGDEPPDTLGTQHANTCASPYSSNRNDFAANSMYGSLSQRKRDIIQHCTEVAQRAGKPLLFGMTTSLMLQAVPLPSNCAMDPDRLHTVSSSKRQRMHSLRGLVQPHVWTLLKTARNVRINQYVYALDLFHTWAQMATHLPLRELVILGESIIAALDLRTNDSATDFGGHIRSFIALSKSPLSFHGKKKCQTATGLMIPGARSPKESESHLLLRSHGIPHPILNYHVPDSSFKTGAPMTLDMAWPDFLVAVEYDGDQHRTDREQWRRDQEKRNRLRARGWEIILATAGNLGHDESRAEFAFLVARTLERGGAHVDFRVTAMTMEELARYESSIAARRARNHAL</sequence>
<evidence type="ECO:0000256" key="1">
    <source>
        <dbReference type="SAM" id="MobiDB-lite"/>
    </source>
</evidence>
<organism evidence="2 3">
    <name type="scientific">Bifidobacterium olomucense</name>
    <dbReference type="NCBI Taxonomy" id="2675324"/>
    <lineage>
        <taxon>Bacteria</taxon>
        <taxon>Bacillati</taxon>
        <taxon>Actinomycetota</taxon>
        <taxon>Actinomycetes</taxon>
        <taxon>Bifidobacteriales</taxon>
        <taxon>Bifidobacteriaceae</taxon>
        <taxon>Bifidobacterium</taxon>
    </lineage>
</organism>
<dbReference type="SUPFAM" id="SSF52980">
    <property type="entry name" value="Restriction endonuclease-like"/>
    <property type="match status" value="1"/>
</dbReference>
<keyword evidence="3" id="KW-1185">Reference proteome</keyword>
<feature type="region of interest" description="Disordered" evidence="1">
    <location>
        <begin position="162"/>
        <end position="182"/>
    </location>
</feature>
<evidence type="ECO:0000313" key="3">
    <source>
        <dbReference type="Proteomes" id="UP000543419"/>
    </source>
</evidence>
<dbReference type="InterPro" id="IPR011335">
    <property type="entry name" value="Restrct_endonuc-II-like"/>
</dbReference>
<name>A0A7Y0HWA1_9BIFI</name>
<comment type="caution">
    <text evidence="2">The sequence shown here is derived from an EMBL/GenBank/DDBJ whole genome shotgun (WGS) entry which is preliminary data.</text>
</comment>
<evidence type="ECO:0000313" key="2">
    <source>
        <dbReference type="EMBL" id="NMM98970.1"/>
    </source>
</evidence>
<evidence type="ECO:0008006" key="4">
    <source>
        <dbReference type="Google" id="ProtNLM"/>
    </source>
</evidence>
<dbReference type="Gene3D" id="3.40.960.10">
    <property type="entry name" value="VSR Endonuclease"/>
    <property type="match status" value="1"/>
</dbReference>
<dbReference type="EMBL" id="JAAIIG010000010">
    <property type="protein sequence ID" value="NMM98970.1"/>
    <property type="molecule type" value="Genomic_DNA"/>
</dbReference>
<protein>
    <recommendedName>
        <fullName evidence="4">DUF559 domain-containing protein</fullName>
    </recommendedName>
</protein>
<dbReference type="Proteomes" id="UP000543419">
    <property type="component" value="Unassembled WGS sequence"/>
</dbReference>
<proteinExistence type="predicted"/>
<reference evidence="2 3" key="1">
    <citation type="submission" date="2020-02" db="EMBL/GenBank/DDBJ databases">
        <title>Characterization of phylogenetic diversity of novel bifidobacterial species isolated in Czech ZOOs.</title>
        <authorList>
            <person name="Lugli G.A."/>
            <person name="Vera N.B."/>
            <person name="Ventura M."/>
        </authorList>
    </citation>
    <scope>NUCLEOTIDE SEQUENCE [LARGE SCALE GENOMIC DNA]</scope>
    <source>
        <strain evidence="2 3">DSM 109959</strain>
    </source>
</reference>
<accession>A0A7Y0HWA1</accession>
<gene>
    <name evidence="2" type="ORF">G1C97_1928</name>
</gene>
<dbReference type="AlphaFoldDB" id="A0A7Y0HWA1"/>